<evidence type="ECO:0000313" key="3">
    <source>
        <dbReference type="Proteomes" id="UP000222542"/>
    </source>
</evidence>
<dbReference type="AlphaFoldDB" id="A0A2G3A061"/>
<protein>
    <recommendedName>
        <fullName evidence="1">UspA domain-containing protein</fullName>
    </recommendedName>
</protein>
<dbReference type="Gene3D" id="3.40.50.620">
    <property type="entry name" value="HUPs"/>
    <property type="match status" value="1"/>
</dbReference>
<evidence type="ECO:0000313" key="2">
    <source>
        <dbReference type="EMBL" id="PHT87619.1"/>
    </source>
</evidence>
<dbReference type="SUPFAM" id="SSF52402">
    <property type="entry name" value="Adenine nucleotide alpha hydrolases-like"/>
    <property type="match status" value="1"/>
</dbReference>
<dbReference type="InterPro" id="IPR006016">
    <property type="entry name" value="UspA"/>
</dbReference>
<dbReference type="PANTHER" id="PTHR31964">
    <property type="entry name" value="ADENINE NUCLEOTIDE ALPHA HYDROLASES-LIKE SUPERFAMILY PROTEIN"/>
    <property type="match status" value="1"/>
</dbReference>
<proteinExistence type="predicted"/>
<dbReference type="SMR" id="A0A2G3A061"/>
<dbReference type="Gramene" id="PHT87619">
    <property type="protein sequence ID" value="PHT87619"/>
    <property type="gene ID" value="T459_09725"/>
</dbReference>
<comment type="caution">
    <text evidence="2">The sequence shown here is derived from an EMBL/GenBank/DDBJ whole genome shotgun (WGS) entry which is preliminary data.</text>
</comment>
<dbReference type="EMBL" id="AYRZ02000003">
    <property type="protein sequence ID" value="PHT87619.1"/>
    <property type="molecule type" value="Genomic_DNA"/>
</dbReference>
<keyword evidence="3" id="KW-1185">Reference proteome</keyword>
<dbReference type="InterPro" id="IPR014729">
    <property type="entry name" value="Rossmann-like_a/b/a_fold"/>
</dbReference>
<dbReference type="OrthoDB" id="843225at2759"/>
<dbReference type="CDD" id="cd23659">
    <property type="entry name" value="USP_At3g01520-like"/>
    <property type="match status" value="1"/>
</dbReference>
<reference evidence="2 3" key="1">
    <citation type="journal article" date="2014" name="Nat. Genet.">
        <title>Genome sequence of the hot pepper provides insights into the evolution of pungency in Capsicum species.</title>
        <authorList>
            <person name="Kim S."/>
            <person name="Park M."/>
            <person name="Yeom S.I."/>
            <person name="Kim Y.M."/>
            <person name="Lee J.M."/>
            <person name="Lee H.A."/>
            <person name="Seo E."/>
            <person name="Choi J."/>
            <person name="Cheong K."/>
            <person name="Kim K.T."/>
            <person name="Jung K."/>
            <person name="Lee G.W."/>
            <person name="Oh S.K."/>
            <person name="Bae C."/>
            <person name="Kim S.B."/>
            <person name="Lee H.Y."/>
            <person name="Kim S.Y."/>
            <person name="Kim M.S."/>
            <person name="Kang B.C."/>
            <person name="Jo Y.D."/>
            <person name="Yang H.B."/>
            <person name="Jeong H.J."/>
            <person name="Kang W.H."/>
            <person name="Kwon J.K."/>
            <person name="Shin C."/>
            <person name="Lim J.Y."/>
            <person name="Park J.H."/>
            <person name="Huh J.H."/>
            <person name="Kim J.S."/>
            <person name="Kim B.D."/>
            <person name="Cohen O."/>
            <person name="Paran I."/>
            <person name="Suh M.C."/>
            <person name="Lee S.B."/>
            <person name="Kim Y.K."/>
            <person name="Shin Y."/>
            <person name="Noh S.J."/>
            <person name="Park J."/>
            <person name="Seo Y.S."/>
            <person name="Kwon S.Y."/>
            <person name="Kim H.A."/>
            <person name="Park J.M."/>
            <person name="Kim H.J."/>
            <person name="Choi S.B."/>
            <person name="Bosland P.W."/>
            <person name="Reeves G."/>
            <person name="Jo S.H."/>
            <person name="Lee B.W."/>
            <person name="Cho H.T."/>
            <person name="Choi H.S."/>
            <person name="Lee M.S."/>
            <person name="Yu Y."/>
            <person name="Do Choi Y."/>
            <person name="Park B.S."/>
            <person name="van Deynze A."/>
            <person name="Ashrafi H."/>
            <person name="Hill T."/>
            <person name="Kim W.T."/>
            <person name="Pai H.S."/>
            <person name="Ahn H.K."/>
            <person name="Yeam I."/>
            <person name="Giovannoni J.J."/>
            <person name="Rose J.K."/>
            <person name="Sorensen I."/>
            <person name="Lee S.J."/>
            <person name="Kim R.W."/>
            <person name="Choi I.Y."/>
            <person name="Choi B.S."/>
            <person name="Lim J.S."/>
            <person name="Lee Y.H."/>
            <person name="Choi D."/>
        </authorList>
    </citation>
    <scope>NUCLEOTIDE SEQUENCE [LARGE SCALE GENOMIC DNA]</scope>
    <source>
        <strain evidence="3">cv. CM334</strain>
    </source>
</reference>
<reference evidence="2 3" key="2">
    <citation type="journal article" date="2017" name="Genome Biol.">
        <title>New reference genome sequences of hot pepper reveal the massive evolution of plant disease-resistance genes by retroduplication.</title>
        <authorList>
            <person name="Kim S."/>
            <person name="Park J."/>
            <person name="Yeom S.I."/>
            <person name="Kim Y.M."/>
            <person name="Seo E."/>
            <person name="Kim K.T."/>
            <person name="Kim M.S."/>
            <person name="Lee J.M."/>
            <person name="Cheong K."/>
            <person name="Shin H.S."/>
            <person name="Kim S.B."/>
            <person name="Han K."/>
            <person name="Lee J."/>
            <person name="Park M."/>
            <person name="Lee H.A."/>
            <person name="Lee H.Y."/>
            <person name="Lee Y."/>
            <person name="Oh S."/>
            <person name="Lee J.H."/>
            <person name="Choi E."/>
            <person name="Choi E."/>
            <person name="Lee S.E."/>
            <person name="Jeon J."/>
            <person name="Kim H."/>
            <person name="Choi G."/>
            <person name="Song H."/>
            <person name="Lee J."/>
            <person name="Lee S.C."/>
            <person name="Kwon J.K."/>
            <person name="Lee H.Y."/>
            <person name="Koo N."/>
            <person name="Hong Y."/>
            <person name="Kim R.W."/>
            <person name="Kang W.H."/>
            <person name="Huh J.H."/>
            <person name="Kang B.C."/>
            <person name="Yang T.J."/>
            <person name="Lee Y.H."/>
            <person name="Bennetzen J.L."/>
            <person name="Choi D."/>
        </authorList>
    </citation>
    <scope>NUCLEOTIDE SEQUENCE [LARGE SCALE GENOMIC DNA]</scope>
    <source>
        <strain evidence="3">cv. CM334</strain>
    </source>
</reference>
<sequence length="184" mass="19996">MEAETSEGNNSAPLSAATATATATASKRKMIMVAIDESEESFYALNWALDHLLNNPSYIITLINVQLPFSPMVYPAGPVVFAAPTVVEAVRKSQHENATRILSRALLLCKQKMVKAETLILEGDPKDKICQAADELYVDLLVVGSRGLGKIKRAFLGSVSDYCAHHVHCPILIVKPPKEHPKSS</sequence>
<organism evidence="2 3">
    <name type="scientific">Capsicum annuum</name>
    <name type="common">Capsicum pepper</name>
    <dbReference type="NCBI Taxonomy" id="4072"/>
    <lineage>
        <taxon>Eukaryota</taxon>
        <taxon>Viridiplantae</taxon>
        <taxon>Streptophyta</taxon>
        <taxon>Embryophyta</taxon>
        <taxon>Tracheophyta</taxon>
        <taxon>Spermatophyta</taxon>
        <taxon>Magnoliopsida</taxon>
        <taxon>eudicotyledons</taxon>
        <taxon>Gunneridae</taxon>
        <taxon>Pentapetalae</taxon>
        <taxon>asterids</taxon>
        <taxon>lamiids</taxon>
        <taxon>Solanales</taxon>
        <taxon>Solanaceae</taxon>
        <taxon>Solanoideae</taxon>
        <taxon>Capsiceae</taxon>
        <taxon>Capsicum</taxon>
    </lineage>
</organism>
<feature type="domain" description="UspA" evidence="1">
    <location>
        <begin position="29"/>
        <end position="175"/>
    </location>
</feature>
<dbReference type="OMA" id="SHHFAAF"/>
<evidence type="ECO:0000259" key="1">
    <source>
        <dbReference type="Pfam" id="PF00582"/>
    </source>
</evidence>
<dbReference type="STRING" id="4072.A0A2G3A061"/>
<dbReference type="Proteomes" id="UP000222542">
    <property type="component" value="Unassembled WGS sequence"/>
</dbReference>
<name>A0A2G3A061_CAPAN</name>
<dbReference type="PRINTS" id="PR01438">
    <property type="entry name" value="UNVRSLSTRESS"/>
</dbReference>
<accession>A0A2G3A061</accession>
<gene>
    <name evidence="2" type="ORF">T459_09725</name>
</gene>
<dbReference type="PANTHER" id="PTHR31964:SF124">
    <property type="entry name" value="ADENINE NUCLEOTIDE ALPHA HYDROLASES-LIKE SUPERFAMILY PROTEIN"/>
    <property type="match status" value="1"/>
</dbReference>
<dbReference type="Pfam" id="PF00582">
    <property type="entry name" value="Usp"/>
    <property type="match status" value="1"/>
</dbReference>
<dbReference type="InterPro" id="IPR006015">
    <property type="entry name" value="Universal_stress_UspA"/>
</dbReference>